<dbReference type="PANTHER" id="PTHR43798:SF33">
    <property type="entry name" value="HYDROLASE, PUTATIVE (AFU_ORTHOLOGUE AFUA_2G14860)-RELATED"/>
    <property type="match status" value="1"/>
</dbReference>
<sequence length="261" mass="29615">MVLLHGMASNLTRWSEFLEHTALKGSWDIARVDLRGHGESFTRGPIGMKRWCRDLLTLLDKEGYEQAVLVGHSLGAQVAVEFAARHTARAGGMVLIDPIFKKTLHGSALWIRRFAPLIRLAIGVIRLLNLLGVRRRKIPGRDLRRLDEETRAKLLASGRQEEMVRLYTSPWEDIKFFPTANYLQEFIEVTRPLPPLSTIVIPTLVLLSRGVTFTDPEAVRRMLAPLPHVEIAAIDAYHWPLTEKPAEVRRAIEEWCAKSFG</sequence>
<dbReference type="EMBL" id="MFSY01000092">
    <property type="protein sequence ID" value="OGI45164.1"/>
    <property type="molecule type" value="Genomic_DNA"/>
</dbReference>
<dbReference type="STRING" id="1817764.A2637_00540"/>
<dbReference type="SUPFAM" id="SSF53474">
    <property type="entry name" value="alpha/beta-Hydrolases"/>
    <property type="match status" value="1"/>
</dbReference>
<proteinExistence type="predicted"/>
<organism evidence="2 3">
    <name type="scientific">Candidatus Muproteobacteria bacterium RIFCSPHIGHO2_01_FULL_65_16</name>
    <dbReference type="NCBI Taxonomy" id="1817764"/>
    <lineage>
        <taxon>Bacteria</taxon>
        <taxon>Pseudomonadati</taxon>
        <taxon>Pseudomonadota</taxon>
        <taxon>Candidatus Muproteobacteria</taxon>
    </lineage>
</organism>
<feature type="domain" description="AB hydrolase-1" evidence="1">
    <location>
        <begin position="1"/>
        <end position="250"/>
    </location>
</feature>
<dbReference type="AlphaFoldDB" id="A0A1F6TJ55"/>
<reference evidence="2 3" key="1">
    <citation type="journal article" date="2016" name="Nat. Commun.">
        <title>Thousands of microbial genomes shed light on interconnected biogeochemical processes in an aquifer system.</title>
        <authorList>
            <person name="Anantharaman K."/>
            <person name="Brown C.T."/>
            <person name="Hug L.A."/>
            <person name="Sharon I."/>
            <person name="Castelle C.J."/>
            <person name="Probst A.J."/>
            <person name="Thomas B.C."/>
            <person name="Singh A."/>
            <person name="Wilkins M.J."/>
            <person name="Karaoz U."/>
            <person name="Brodie E.L."/>
            <person name="Williams K.H."/>
            <person name="Hubbard S.S."/>
            <person name="Banfield J.F."/>
        </authorList>
    </citation>
    <scope>NUCLEOTIDE SEQUENCE [LARGE SCALE GENOMIC DNA]</scope>
</reference>
<comment type="caution">
    <text evidence="2">The sequence shown here is derived from an EMBL/GenBank/DDBJ whole genome shotgun (WGS) entry which is preliminary data.</text>
</comment>
<name>A0A1F6TJ55_9PROT</name>
<dbReference type="Proteomes" id="UP000179360">
    <property type="component" value="Unassembled WGS sequence"/>
</dbReference>
<accession>A0A1F6TJ55</accession>
<dbReference type="InterPro" id="IPR050266">
    <property type="entry name" value="AB_hydrolase_sf"/>
</dbReference>
<gene>
    <name evidence="2" type="ORF">A2637_00540</name>
</gene>
<evidence type="ECO:0000313" key="3">
    <source>
        <dbReference type="Proteomes" id="UP000179360"/>
    </source>
</evidence>
<dbReference type="InterPro" id="IPR029058">
    <property type="entry name" value="AB_hydrolase_fold"/>
</dbReference>
<evidence type="ECO:0000313" key="2">
    <source>
        <dbReference type="EMBL" id="OGI45164.1"/>
    </source>
</evidence>
<dbReference type="Pfam" id="PF12697">
    <property type="entry name" value="Abhydrolase_6"/>
    <property type="match status" value="1"/>
</dbReference>
<dbReference type="InterPro" id="IPR000073">
    <property type="entry name" value="AB_hydrolase_1"/>
</dbReference>
<protein>
    <recommendedName>
        <fullName evidence="1">AB hydrolase-1 domain-containing protein</fullName>
    </recommendedName>
</protein>
<evidence type="ECO:0000259" key="1">
    <source>
        <dbReference type="Pfam" id="PF12697"/>
    </source>
</evidence>
<dbReference type="PANTHER" id="PTHR43798">
    <property type="entry name" value="MONOACYLGLYCEROL LIPASE"/>
    <property type="match status" value="1"/>
</dbReference>
<dbReference type="GO" id="GO:0016020">
    <property type="term" value="C:membrane"/>
    <property type="evidence" value="ECO:0007669"/>
    <property type="project" value="TreeGrafter"/>
</dbReference>
<dbReference type="Gene3D" id="3.40.50.1820">
    <property type="entry name" value="alpha/beta hydrolase"/>
    <property type="match status" value="1"/>
</dbReference>